<reference evidence="2" key="1">
    <citation type="journal article" date="2022" name="Mol. Ecol. Resour.">
        <title>The genomes of chicory, endive, great burdock and yacon provide insights into Asteraceae palaeo-polyploidization history and plant inulin production.</title>
        <authorList>
            <person name="Fan W."/>
            <person name="Wang S."/>
            <person name="Wang H."/>
            <person name="Wang A."/>
            <person name="Jiang F."/>
            <person name="Liu H."/>
            <person name="Zhao H."/>
            <person name="Xu D."/>
            <person name="Zhang Y."/>
        </authorList>
    </citation>
    <scope>NUCLEOTIDE SEQUENCE [LARGE SCALE GENOMIC DNA]</scope>
    <source>
        <strain evidence="2">cv. Punajuju</strain>
    </source>
</reference>
<sequence>MFISKFKWKTRAFNLALRIFPHTNSLSLSLSCKFSVNDFLDGNCDFFSSKSENFKLLLRLHCHHLRAVRRPLCSQEPRK</sequence>
<evidence type="ECO:0000313" key="2">
    <source>
        <dbReference type="Proteomes" id="UP001055811"/>
    </source>
</evidence>
<comment type="caution">
    <text evidence="1">The sequence shown here is derived from an EMBL/GenBank/DDBJ whole genome shotgun (WGS) entry which is preliminary data.</text>
</comment>
<reference evidence="1 2" key="2">
    <citation type="journal article" date="2022" name="Mol. Ecol. Resour.">
        <title>The genomes of chicory, endive, great burdock and yacon provide insights into Asteraceae paleo-polyploidization history and plant inulin production.</title>
        <authorList>
            <person name="Fan W."/>
            <person name="Wang S."/>
            <person name="Wang H."/>
            <person name="Wang A."/>
            <person name="Jiang F."/>
            <person name="Liu H."/>
            <person name="Zhao H."/>
            <person name="Xu D."/>
            <person name="Zhang Y."/>
        </authorList>
    </citation>
    <scope>NUCLEOTIDE SEQUENCE [LARGE SCALE GENOMIC DNA]</scope>
    <source>
        <strain evidence="2">cv. Punajuju</strain>
        <tissue evidence="1">Leaves</tissue>
    </source>
</reference>
<name>A0ACB9F103_CICIN</name>
<protein>
    <submittedName>
        <fullName evidence="1">Uncharacterized protein</fullName>
    </submittedName>
</protein>
<gene>
    <name evidence="1" type="ORF">L2E82_14795</name>
</gene>
<dbReference type="EMBL" id="CM042011">
    <property type="protein sequence ID" value="KAI3764779.1"/>
    <property type="molecule type" value="Genomic_DNA"/>
</dbReference>
<proteinExistence type="predicted"/>
<accession>A0ACB9F103</accession>
<keyword evidence="2" id="KW-1185">Reference proteome</keyword>
<evidence type="ECO:0000313" key="1">
    <source>
        <dbReference type="EMBL" id="KAI3764779.1"/>
    </source>
</evidence>
<organism evidence="1 2">
    <name type="scientific">Cichorium intybus</name>
    <name type="common">Chicory</name>
    <dbReference type="NCBI Taxonomy" id="13427"/>
    <lineage>
        <taxon>Eukaryota</taxon>
        <taxon>Viridiplantae</taxon>
        <taxon>Streptophyta</taxon>
        <taxon>Embryophyta</taxon>
        <taxon>Tracheophyta</taxon>
        <taxon>Spermatophyta</taxon>
        <taxon>Magnoliopsida</taxon>
        <taxon>eudicotyledons</taxon>
        <taxon>Gunneridae</taxon>
        <taxon>Pentapetalae</taxon>
        <taxon>asterids</taxon>
        <taxon>campanulids</taxon>
        <taxon>Asterales</taxon>
        <taxon>Asteraceae</taxon>
        <taxon>Cichorioideae</taxon>
        <taxon>Cichorieae</taxon>
        <taxon>Cichoriinae</taxon>
        <taxon>Cichorium</taxon>
    </lineage>
</organism>
<dbReference type="Proteomes" id="UP001055811">
    <property type="component" value="Linkage Group LG03"/>
</dbReference>